<keyword evidence="2 5" id="KW-0812">Transmembrane</keyword>
<comment type="subcellular location">
    <subcellularLocation>
        <location evidence="1">Membrane</location>
    </subcellularLocation>
</comment>
<dbReference type="PANTHER" id="PTHR46641">
    <property type="entry name" value="FMRFAMIDE RECEPTOR-RELATED"/>
    <property type="match status" value="1"/>
</dbReference>
<feature type="transmembrane region" description="Helical" evidence="5">
    <location>
        <begin position="139"/>
        <end position="166"/>
    </location>
</feature>
<sequence length="224" mass="24736">MTIAGLVATALVVYSYAFVVAGIVDVDGDADGGYPPQCLLYERYLPAMTVLNNVDTVTTLIIPSIVIVTMNVTIARKVVAFYKRRSAMSADAVGSPATSRYVVARGFPTNGAPSTHTSLPTRTYRDALRSRNQIRITKMLLFVSTVFITLNLPSHAVRLHVFVVHLLDPGFVPTERLEVGQQYAQLVYNTNFSINFFLYSLAGAGFRKSLRRRHASKQRNCSDL</sequence>
<evidence type="ECO:0000259" key="6">
    <source>
        <dbReference type="PROSITE" id="PS50262"/>
    </source>
</evidence>
<evidence type="ECO:0000256" key="5">
    <source>
        <dbReference type="SAM" id="Phobius"/>
    </source>
</evidence>
<organism evidence="7 8">
    <name type="scientific">Priapulus caudatus</name>
    <name type="common">Priapulid worm</name>
    <dbReference type="NCBI Taxonomy" id="37621"/>
    <lineage>
        <taxon>Eukaryota</taxon>
        <taxon>Metazoa</taxon>
        <taxon>Ecdysozoa</taxon>
        <taxon>Scalidophora</taxon>
        <taxon>Priapulida</taxon>
        <taxon>Priapulimorpha</taxon>
        <taxon>Priapulimorphida</taxon>
        <taxon>Priapulidae</taxon>
        <taxon>Priapulus</taxon>
    </lineage>
</organism>
<dbReference type="Proteomes" id="UP000695022">
    <property type="component" value="Unplaced"/>
</dbReference>
<evidence type="ECO:0000256" key="4">
    <source>
        <dbReference type="ARBA" id="ARBA00023136"/>
    </source>
</evidence>
<dbReference type="GeneID" id="106819236"/>
<feature type="transmembrane region" description="Helical" evidence="5">
    <location>
        <begin position="60"/>
        <end position="79"/>
    </location>
</feature>
<keyword evidence="3 5" id="KW-1133">Transmembrane helix</keyword>
<dbReference type="SUPFAM" id="SSF81321">
    <property type="entry name" value="Family A G protein-coupled receptor-like"/>
    <property type="match status" value="1"/>
</dbReference>
<dbReference type="RefSeq" id="XP_014679367.1">
    <property type="nucleotide sequence ID" value="XM_014823881.1"/>
</dbReference>
<keyword evidence="7" id="KW-1185">Reference proteome</keyword>
<keyword evidence="4 5" id="KW-0472">Membrane</keyword>
<dbReference type="InterPro" id="IPR017452">
    <property type="entry name" value="GPCR_Rhodpsn_7TM"/>
</dbReference>
<dbReference type="InterPro" id="IPR052954">
    <property type="entry name" value="GPCR-Ligand_Int"/>
</dbReference>
<proteinExistence type="predicted"/>
<name>A0ABM1F4J6_PRICU</name>
<evidence type="ECO:0000313" key="7">
    <source>
        <dbReference type="Proteomes" id="UP000695022"/>
    </source>
</evidence>
<gene>
    <name evidence="8" type="primary">LOC106819236</name>
</gene>
<feature type="domain" description="G-protein coupled receptors family 1 profile" evidence="6">
    <location>
        <begin position="1"/>
        <end position="199"/>
    </location>
</feature>
<evidence type="ECO:0000256" key="2">
    <source>
        <dbReference type="ARBA" id="ARBA00022692"/>
    </source>
</evidence>
<dbReference type="PANTHER" id="PTHR46641:SF25">
    <property type="entry name" value="CNMAMIDE RECEPTOR-RELATED"/>
    <property type="match status" value="1"/>
</dbReference>
<evidence type="ECO:0000256" key="1">
    <source>
        <dbReference type="ARBA" id="ARBA00004370"/>
    </source>
</evidence>
<accession>A0ABM1F4J6</accession>
<evidence type="ECO:0000313" key="8">
    <source>
        <dbReference type="RefSeq" id="XP_014679367.1"/>
    </source>
</evidence>
<dbReference type="PROSITE" id="PS50262">
    <property type="entry name" value="G_PROTEIN_RECEP_F1_2"/>
    <property type="match status" value="1"/>
</dbReference>
<reference evidence="8" key="1">
    <citation type="submission" date="2025-08" db="UniProtKB">
        <authorList>
            <consortium name="RefSeq"/>
        </authorList>
    </citation>
    <scope>IDENTIFICATION</scope>
</reference>
<feature type="transmembrane region" description="Helical" evidence="5">
    <location>
        <begin position="186"/>
        <end position="206"/>
    </location>
</feature>
<protein>
    <submittedName>
        <fullName evidence="8">Uncharacterized protein LOC106819236</fullName>
    </submittedName>
</protein>
<evidence type="ECO:0000256" key="3">
    <source>
        <dbReference type="ARBA" id="ARBA00022989"/>
    </source>
</evidence>
<dbReference type="Gene3D" id="1.20.1070.10">
    <property type="entry name" value="Rhodopsin 7-helix transmembrane proteins"/>
    <property type="match status" value="1"/>
</dbReference>